<dbReference type="EMBL" id="LRFC01000001">
    <property type="protein sequence ID" value="KZE68801.1"/>
    <property type="molecule type" value="Genomic_DNA"/>
</dbReference>
<evidence type="ECO:0000256" key="1">
    <source>
        <dbReference type="SAM" id="MobiDB-lite"/>
    </source>
</evidence>
<evidence type="ECO:0000313" key="5">
    <source>
        <dbReference type="Proteomes" id="UP000076567"/>
    </source>
</evidence>
<accession>A0A161TR51</accession>
<dbReference type="Gene3D" id="2.60.40.2360">
    <property type="entry name" value="Intracellular proteinase inhibitor BsuPI"/>
    <property type="match status" value="1"/>
</dbReference>
<sequence>MHKRRSVWHVILIIICISIVVTGCGNKDSQNQSEGREQPVMGDGKGNEKKPRPEEGQDGQIGQNGQGGIVAGSIEPSIKVQEQQNAKGILFRYELKNQTEKEKVFQFPSSQKFDYVIKDKNGKIVYQYSRNHMFMQVLTSLKLKQADVFKQDILVSDLEPGAYTLEVWLTPSGETEDYRQKITFNWN</sequence>
<gene>
    <name evidence="4" type="ORF">AWM68_00540</name>
</gene>
<evidence type="ECO:0000256" key="2">
    <source>
        <dbReference type="SAM" id="Phobius"/>
    </source>
</evidence>
<organism evidence="4 5">
    <name type="scientific">Fictibacillus phosphorivorans</name>
    <dbReference type="NCBI Taxonomy" id="1221500"/>
    <lineage>
        <taxon>Bacteria</taxon>
        <taxon>Bacillati</taxon>
        <taxon>Bacillota</taxon>
        <taxon>Bacilli</taxon>
        <taxon>Bacillales</taxon>
        <taxon>Fictibacillaceae</taxon>
        <taxon>Fictibacillus</taxon>
    </lineage>
</organism>
<feature type="region of interest" description="Disordered" evidence="1">
    <location>
        <begin position="27"/>
        <end position="66"/>
    </location>
</feature>
<dbReference type="InterPro" id="IPR020481">
    <property type="entry name" value="Intracell_prot_inh_BsuPI"/>
</dbReference>
<dbReference type="Proteomes" id="UP000076567">
    <property type="component" value="Unassembled WGS sequence"/>
</dbReference>
<comment type="caution">
    <text evidence="4">The sequence shown here is derived from an EMBL/GenBank/DDBJ whole genome shotgun (WGS) entry which is preliminary data.</text>
</comment>
<feature type="domain" description="Intracellular proteinase inhibitor BsuPI" evidence="3">
    <location>
        <begin position="79"/>
        <end position="170"/>
    </location>
</feature>
<keyword evidence="2" id="KW-0472">Membrane</keyword>
<dbReference type="Pfam" id="PF12690">
    <property type="entry name" value="BsuPI"/>
    <property type="match status" value="1"/>
</dbReference>
<name>A0A161TR51_9BACL</name>
<proteinExistence type="predicted"/>
<dbReference type="InterPro" id="IPR038144">
    <property type="entry name" value="IPI"/>
</dbReference>
<dbReference type="AlphaFoldDB" id="A0A161TR51"/>
<dbReference type="PROSITE" id="PS51257">
    <property type="entry name" value="PROKAR_LIPOPROTEIN"/>
    <property type="match status" value="1"/>
</dbReference>
<keyword evidence="5" id="KW-1185">Reference proteome</keyword>
<reference evidence="5" key="1">
    <citation type="submission" date="2016-01" db="EMBL/GenBank/DDBJ databases">
        <title>Draft genome of Chromobacterium sp. F49.</title>
        <authorList>
            <person name="Hong K.W."/>
        </authorList>
    </citation>
    <scope>NUCLEOTIDE SEQUENCE [LARGE SCALE GENOMIC DNA]</scope>
    <source>
        <strain evidence="5">P7IIIA</strain>
    </source>
</reference>
<keyword evidence="2" id="KW-0812">Transmembrane</keyword>
<evidence type="ECO:0000313" key="4">
    <source>
        <dbReference type="EMBL" id="KZE68801.1"/>
    </source>
</evidence>
<feature type="transmembrane region" description="Helical" evidence="2">
    <location>
        <begin position="6"/>
        <end position="26"/>
    </location>
</feature>
<dbReference type="OrthoDB" id="2453194at2"/>
<feature type="compositionally biased region" description="Basic and acidic residues" evidence="1">
    <location>
        <begin position="45"/>
        <end position="55"/>
    </location>
</feature>
<protein>
    <recommendedName>
        <fullName evidence="3">Intracellular proteinase inhibitor BsuPI domain-containing protein</fullName>
    </recommendedName>
</protein>
<dbReference type="RefSeq" id="WP_066236064.1">
    <property type="nucleotide sequence ID" value="NZ_LRFC01000001.1"/>
</dbReference>
<evidence type="ECO:0000259" key="3">
    <source>
        <dbReference type="Pfam" id="PF12690"/>
    </source>
</evidence>
<keyword evidence="2" id="KW-1133">Transmembrane helix</keyword>